<organism evidence="1 2">
    <name type="scientific">Diversispora epigaea</name>
    <dbReference type="NCBI Taxonomy" id="1348612"/>
    <lineage>
        <taxon>Eukaryota</taxon>
        <taxon>Fungi</taxon>
        <taxon>Fungi incertae sedis</taxon>
        <taxon>Mucoromycota</taxon>
        <taxon>Glomeromycotina</taxon>
        <taxon>Glomeromycetes</taxon>
        <taxon>Diversisporales</taxon>
        <taxon>Diversisporaceae</taxon>
        <taxon>Diversispora</taxon>
    </lineage>
</organism>
<comment type="caution">
    <text evidence="1">The sequence shown here is derived from an EMBL/GenBank/DDBJ whole genome shotgun (WGS) entry which is preliminary data.</text>
</comment>
<protein>
    <submittedName>
        <fullName evidence="1">Uncharacterized protein</fullName>
    </submittedName>
</protein>
<evidence type="ECO:0000313" key="1">
    <source>
        <dbReference type="EMBL" id="RHZ89305.1"/>
    </source>
</evidence>
<dbReference type="EMBL" id="PQFF01000014">
    <property type="protein sequence ID" value="RHZ89305.1"/>
    <property type="molecule type" value="Genomic_DNA"/>
</dbReference>
<accession>A0A397JLR8</accession>
<sequence>MISQFLSLERNFRSVEEKGLKEKHLPLQIGWHLSVETIDAFFERHETPGYKFDIDSKGNVFIVEMEGPEHTTTIRILTHFFNVPNGGIGRNSPIEVEVNSAHYRSHGGGNPSSSDLAIRPNLNIIPRPLPPPLPPRRRRFGRTVRPRIYRHLEIPPVDRGGRPHARIMCEIAVSQSYDDLKAKCNLWMLQEYVRCVLGIKIYKKWVTRNATGQFDRCMIAILWSRPPARLPRQVAVPRQPGVFTEEWNFGTINYHDGRATTCIAPNLPNYQITIPVREVFWNPPIVGGVPNTARYAPVAPAGVAISNFIIDLFDIQQEAILWSRPPARLPRQVAVPRQPGVFTEEWNFGTINYHDGRATTCIAPNLPNYQITIPVREVFWNPPIVGGVPNTARYAPVAPAGVAISNFIIDLFDIQQEVLENQDNN</sequence>
<dbReference type="AlphaFoldDB" id="A0A397JLR8"/>
<evidence type="ECO:0000313" key="2">
    <source>
        <dbReference type="Proteomes" id="UP000266861"/>
    </source>
</evidence>
<name>A0A397JLR8_9GLOM</name>
<gene>
    <name evidence="1" type="ORF">Glove_16g165</name>
</gene>
<keyword evidence="2" id="KW-1185">Reference proteome</keyword>
<proteinExistence type="predicted"/>
<dbReference type="Proteomes" id="UP000266861">
    <property type="component" value="Unassembled WGS sequence"/>
</dbReference>
<reference evidence="1 2" key="1">
    <citation type="submission" date="2018-08" db="EMBL/GenBank/DDBJ databases">
        <title>Genome and evolution of the arbuscular mycorrhizal fungus Diversispora epigaea (formerly Glomus versiforme) and its bacterial endosymbionts.</title>
        <authorList>
            <person name="Sun X."/>
            <person name="Fei Z."/>
            <person name="Harrison M."/>
        </authorList>
    </citation>
    <scope>NUCLEOTIDE SEQUENCE [LARGE SCALE GENOMIC DNA]</scope>
    <source>
        <strain evidence="1 2">IT104</strain>
    </source>
</reference>